<evidence type="ECO:0000313" key="6">
    <source>
        <dbReference type="Proteomes" id="UP000823910"/>
    </source>
</evidence>
<comment type="caution">
    <text evidence="5">The sequence shown here is derived from an EMBL/GenBank/DDBJ whole genome shotgun (WGS) entry which is preliminary data.</text>
</comment>
<proteinExistence type="inferred from homology"/>
<dbReference type="PANTHER" id="PTHR43201">
    <property type="entry name" value="ACYL-COA SYNTHETASE"/>
    <property type="match status" value="1"/>
</dbReference>
<dbReference type="Pfam" id="PF00501">
    <property type="entry name" value="AMP-binding"/>
    <property type="match status" value="1"/>
</dbReference>
<sequence>MKQEIDARRRVRISLFSGQGSPAGTYLFDAQGNFLEVKAGRPLAEKEIILLAGEVRKMPRISGREKRELLWEGERISLSILRYIHMTLGELPDIQAACIPDREAVADCGQNRRLTYRQLKEESDALAVSLIRLGIEKGDKAAVIMDNCWQNIVTKAAIEKIGAVIVNLNIHEKGEMLTALLRDADVKAVLIRQGIKAREHMEILYAMCPELRDQEPGKVRCGKLPALRTIVVTDPERPEKCAWQFGRLLEEGRRGDRDALEKRKRAVDPLDPVTIIHTSGSSGKPKGALLTNAQLVESALSHVAYMRLTQADRFYMTSPMFHALGCIGSALASMTAGSALVFHGTARCDSLLPILKAEQCTVLSSVPTVYLRILELAGGDGSWKGQIPLRLCITAGAPCPVKVFEGLRKVFGVEEVLTMYGMTEAGPGISSTSITSLDQAEHPGGSELWPGVNVQIRALGGPERAADSSESGPERVKAERRVLEPGEIGEICVESFGVMQCYYKNPQETAKALDRNGWLRTGDMGYLSPEGKLFLTGRCKDLIIRGGENISPGEVEEFLRKNPQVEDAAVVGVPDAQYGELVFAFIKPAAGEAIDSKALAAWCRGKIATIKIPQFMAETEAFPETGSGKVDKKELKKLASVLCKKPECRV</sequence>
<dbReference type="PROSITE" id="PS00455">
    <property type="entry name" value="AMP_BINDING"/>
    <property type="match status" value="1"/>
</dbReference>
<evidence type="ECO:0000256" key="2">
    <source>
        <dbReference type="ARBA" id="ARBA00022598"/>
    </source>
</evidence>
<evidence type="ECO:0000313" key="5">
    <source>
        <dbReference type="EMBL" id="HJC05734.1"/>
    </source>
</evidence>
<accession>A0A9D2N044</accession>
<evidence type="ECO:0000259" key="4">
    <source>
        <dbReference type="Pfam" id="PF13193"/>
    </source>
</evidence>
<organism evidence="5 6">
    <name type="scientific">Candidatus Enterocloster excrementipullorum</name>
    <dbReference type="NCBI Taxonomy" id="2838559"/>
    <lineage>
        <taxon>Bacteria</taxon>
        <taxon>Bacillati</taxon>
        <taxon>Bacillota</taxon>
        <taxon>Clostridia</taxon>
        <taxon>Lachnospirales</taxon>
        <taxon>Lachnospiraceae</taxon>
        <taxon>Enterocloster</taxon>
    </lineage>
</organism>
<evidence type="ECO:0000259" key="3">
    <source>
        <dbReference type="Pfam" id="PF00501"/>
    </source>
</evidence>
<reference evidence="5" key="1">
    <citation type="journal article" date="2021" name="PeerJ">
        <title>Extensive microbial diversity within the chicken gut microbiome revealed by metagenomics and culture.</title>
        <authorList>
            <person name="Gilroy R."/>
            <person name="Ravi A."/>
            <person name="Getino M."/>
            <person name="Pursley I."/>
            <person name="Horton D.L."/>
            <person name="Alikhan N.F."/>
            <person name="Baker D."/>
            <person name="Gharbi K."/>
            <person name="Hall N."/>
            <person name="Watson M."/>
            <person name="Adriaenssens E.M."/>
            <person name="Foster-Nyarko E."/>
            <person name="Jarju S."/>
            <person name="Secka A."/>
            <person name="Antonio M."/>
            <person name="Oren A."/>
            <person name="Chaudhuri R.R."/>
            <person name="La Ragione R."/>
            <person name="Hildebrand F."/>
            <person name="Pallen M.J."/>
        </authorList>
    </citation>
    <scope>NUCLEOTIDE SEQUENCE</scope>
    <source>
        <strain evidence="5">CHK180-15479</strain>
    </source>
</reference>
<name>A0A9D2N044_9FIRM</name>
<dbReference type="PANTHER" id="PTHR43201:SF5">
    <property type="entry name" value="MEDIUM-CHAIN ACYL-COA LIGASE ACSF2, MITOCHONDRIAL"/>
    <property type="match status" value="1"/>
</dbReference>
<dbReference type="InterPro" id="IPR020845">
    <property type="entry name" value="AMP-binding_CS"/>
</dbReference>
<dbReference type="Gene3D" id="3.40.50.12780">
    <property type="entry name" value="N-terminal domain of ligase-like"/>
    <property type="match status" value="1"/>
</dbReference>
<evidence type="ECO:0000256" key="1">
    <source>
        <dbReference type="ARBA" id="ARBA00006432"/>
    </source>
</evidence>
<dbReference type="SUPFAM" id="SSF56801">
    <property type="entry name" value="Acetyl-CoA synthetase-like"/>
    <property type="match status" value="1"/>
</dbReference>
<protein>
    <submittedName>
        <fullName evidence="5">AMP-binding protein</fullName>
    </submittedName>
</protein>
<dbReference type="Pfam" id="PF13193">
    <property type="entry name" value="AMP-binding_C"/>
    <property type="match status" value="1"/>
</dbReference>
<dbReference type="GO" id="GO:0006631">
    <property type="term" value="P:fatty acid metabolic process"/>
    <property type="evidence" value="ECO:0007669"/>
    <property type="project" value="TreeGrafter"/>
</dbReference>
<dbReference type="AlphaFoldDB" id="A0A9D2N044"/>
<dbReference type="EMBL" id="DWWT01000026">
    <property type="protein sequence ID" value="HJC05734.1"/>
    <property type="molecule type" value="Genomic_DNA"/>
</dbReference>
<gene>
    <name evidence="5" type="ORF">H9704_06215</name>
</gene>
<feature type="domain" description="AMP-dependent synthetase/ligase" evidence="3">
    <location>
        <begin position="95"/>
        <end position="503"/>
    </location>
</feature>
<dbReference type="Proteomes" id="UP000823910">
    <property type="component" value="Unassembled WGS sequence"/>
</dbReference>
<dbReference type="Gene3D" id="3.30.300.30">
    <property type="match status" value="1"/>
</dbReference>
<comment type="similarity">
    <text evidence="1">Belongs to the ATP-dependent AMP-binding enzyme family.</text>
</comment>
<dbReference type="GO" id="GO:0031956">
    <property type="term" value="F:medium-chain fatty acid-CoA ligase activity"/>
    <property type="evidence" value="ECO:0007669"/>
    <property type="project" value="TreeGrafter"/>
</dbReference>
<dbReference type="InterPro" id="IPR000873">
    <property type="entry name" value="AMP-dep_synth/lig_dom"/>
</dbReference>
<reference evidence="5" key="2">
    <citation type="submission" date="2021-04" db="EMBL/GenBank/DDBJ databases">
        <authorList>
            <person name="Gilroy R."/>
        </authorList>
    </citation>
    <scope>NUCLEOTIDE SEQUENCE</scope>
    <source>
        <strain evidence="5">CHK180-15479</strain>
    </source>
</reference>
<feature type="domain" description="AMP-binding enzyme C-terminal" evidence="4">
    <location>
        <begin position="554"/>
        <end position="629"/>
    </location>
</feature>
<dbReference type="InterPro" id="IPR042099">
    <property type="entry name" value="ANL_N_sf"/>
</dbReference>
<dbReference type="InterPro" id="IPR045851">
    <property type="entry name" value="AMP-bd_C_sf"/>
</dbReference>
<dbReference type="InterPro" id="IPR025110">
    <property type="entry name" value="AMP-bd_C"/>
</dbReference>
<keyword evidence="2" id="KW-0436">Ligase</keyword>